<feature type="compositionally biased region" description="Low complexity" evidence="6">
    <location>
        <begin position="170"/>
        <end position="188"/>
    </location>
</feature>
<feature type="region of interest" description="Disordered" evidence="6">
    <location>
        <begin position="69"/>
        <end position="567"/>
    </location>
</feature>
<evidence type="ECO:0000256" key="1">
    <source>
        <dbReference type="ARBA" id="ARBA00022714"/>
    </source>
</evidence>
<keyword evidence="2" id="KW-0479">Metal-binding</keyword>
<dbReference type="Pfam" id="PF00111">
    <property type="entry name" value="Fer2"/>
    <property type="match status" value="1"/>
</dbReference>
<keyword evidence="3" id="KW-0560">Oxidoreductase</keyword>
<dbReference type="InterPro" id="IPR051452">
    <property type="entry name" value="Diverse_Oxidoreductases"/>
</dbReference>
<comment type="caution">
    <text evidence="8">The sequence shown here is derived from an EMBL/GenBank/DDBJ whole genome shotgun (WGS) entry which is preliminary data.</text>
</comment>
<dbReference type="Gene3D" id="1.10.150.120">
    <property type="entry name" value="[2Fe-2S]-binding domain"/>
    <property type="match status" value="1"/>
</dbReference>
<dbReference type="PROSITE" id="PS51085">
    <property type="entry name" value="2FE2S_FER_2"/>
    <property type="match status" value="1"/>
</dbReference>
<evidence type="ECO:0000256" key="4">
    <source>
        <dbReference type="ARBA" id="ARBA00023004"/>
    </source>
</evidence>
<keyword evidence="4" id="KW-0408">Iron</keyword>
<dbReference type="EMBL" id="JAERRH010000003">
    <property type="protein sequence ID" value="MBL1105340.1"/>
    <property type="molecule type" value="Genomic_DNA"/>
</dbReference>
<dbReference type="Proteomes" id="UP000621386">
    <property type="component" value="Unassembled WGS sequence"/>
</dbReference>
<dbReference type="PANTHER" id="PTHR44379:SF8">
    <property type="entry name" value="XANTHINE DEHYDROGENASE IRON-SULFUR-BINDING SUBUNIT XDHC-RELATED"/>
    <property type="match status" value="1"/>
</dbReference>
<feature type="compositionally biased region" description="Low complexity" evidence="6">
    <location>
        <begin position="528"/>
        <end position="560"/>
    </location>
</feature>
<dbReference type="RefSeq" id="WP_201815845.1">
    <property type="nucleotide sequence ID" value="NZ_JAERRH010000003.1"/>
</dbReference>
<gene>
    <name evidence="8" type="ORF">JK361_12195</name>
</gene>
<sequence>MTDDQHGEATPQGGGRWNPLPQGDYDDGATAFVKLPEGGIDALLSGDSPLAAPGHGYVPPRIAAAHAAPDDWPVPAATDDWPVTEASDDWPVPDGGGRWPDANAAPAQPQGTDDRFTYQPAATQQWAFEEPAAPAAPGHDVTGQWSIPVAGGDLPDESGEYTTSSLVEQWGGTPPATLPGGAPAPWATDGAGRAWGRPQADPATPDHTALPDHTGAHPAGGAPAPEAYAPEAGYGHGGGYAGAGRTEGGPGDADRAEDGHADARHAEGGHPEAGHAEDGHPDAGHLQGGHTEGGHADAGRVAGNHPDAGRTEGAHAEAGRGEGGHADTGHHERGYPAAGRAQAGHADSGHADAGHTDSGHADAGHTDTPGGTGTFPGASATPPGGTVMPGAPGGPVPSAQAQAQAQSQSQAGSGVAAEADAHGLAEAAERPADAPAGHEQPAGPATAPRPATAAATADPAATEAPVTAGHPATEAGPAATARPDDPAGTPGPGPATAPADPAAPRPDGDAEAAAHRDGSAVPRTTGTSSAAHPAEGEAAPEDPASAREAAAPEGAEDPAAVPLPPHDDHPLASYVLRVNGADRPVTDAWIGESLLYVLRERLGLAGAKDGCSQGECGACNVQVDGRLVASCLVPAVTSAGSEVRTVEGLAADGQPSDVQRALARCGAVQCGFCVPGMAMTVHDLLEGNPAPTELETRQALCGNLCRCSGYRGVLEAVKEVVAEREASHAGPETDADEARIPHQAGPGSGGVHPSAFDAPGVFDTPQTAPDGGYGDARGGAYGDPPDPYGTPRGPQDQHYGQDGGQA</sequence>
<dbReference type="InterPro" id="IPR002888">
    <property type="entry name" value="2Fe-2S-bd"/>
</dbReference>
<evidence type="ECO:0000259" key="7">
    <source>
        <dbReference type="PROSITE" id="PS51085"/>
    </source>
</evidence>
<dbReference type="Pfam" id="PF01799">
    <property type="entry name" value="Fer2_2"/>
    <property type="match status" value="1"/>
</dbReference>
<name>A0ABS1NZZ4_9ACTN</name>
<dbReference type="Gene3D" id="3.10.20.30">
    <property type="match status" value="1"/>
</dbReference>
<dbReference type="SUPFAM" id="SSF47741">
    <property type="entry name" value="CO dehydrogenase ISP C-domain like"/>
    <property type="match status" value="1"/>
</dbReference>
<keyword evidence="1" id="KW-0001">2Fe-2S</keyword>
<dbReference type="InterPro" id="IPR036010">
    <property type="entry name" value="2Fe-2S_ferredoxin-like_sf"/>
</dbReference>
<evidence type="ECO:0000313" key="9">
    <source>
        <dbReference type="Proteomes" id="UP000621386"/>
    </source>
</evidence>
<evidence type="ECO:0000313" key="8">
    <source>
        <dbReference type="EMBL" id="MBL1105340.1"/>
    </source>
</evidence>
<feature type="compositionally biased region" description="Basic and acidic residues" evidence="6">
    <location>
        <begin position="419"/>
        <end position="432"/>
    </location>
</feature>
<reference evidence="8 9" key="1">
    <citation type="submission" date="2021-01" db="EMBL/GenBank/DDBJ databases">
        <title>WGS of actinomycetes isolated from Thailand.</title>
        <authorList>
            <person name="Thawai C."/>
        </authorList>
    </citation>
    <scope>NUCLEOTIDE SEQUENCE [LARGE SCALE GENOMIC DNA]</scope>
    <source>
        <strain evidence="8 9">CH5-8</strain>
    </source>
</reference>
<feature type="region of interest" description="Disordered" evidence="6">
    <location>
        <begin position="724"/>
        <end position="806"/>
    </location>
</feature>
<keyword evidence="9" id="KW-1185">Reference proteome</keyword>
<dbReference type="InterPro" id="IPR006058">
    <property type="entry name" value="2Fe2S_fd_BS"/>
</dbReference>
<accession>A0ABS1NZZ4</accession>
<feature type="compositionally biased region" description="Gly residues" evidence="6">
    <location>
        <begin position="234"/>
        <end position="251"/>
    </location>
</feature>
<dbReference type="InterPro" id="IPR001041">
    <property type="entry name" value="2Fe-2S_ferredoxin-type"/>
</dbReference>
<feature type="domain" description="2Fe-2S ferredoxin-type" evidence="7">
    <location>
        <begin position="572"/>
        <end position="649"/>
    </location>
</feature>
<feature type="compositionally biased region" description="Basic and acidic residues" evidence="6">
    <location>
        <begin position="506"/>
        <end position="518"/>
    </location>
</feature>
<feature type="compositionally biased region" description="Basic and acidic residues" evidence="6">
    <location>
        <begin position="307"/>
        <end position="334"/>
    </location>
</feature>
<feature type="region of interest" description="Disordered" evidence="6">
    <location>
        <begin position="1"/>
        <end position="31"/>
    </location>
</feature>
<feature type="compositionally biased region" description="Low complexity" evidence="6">
    <location>
        <begin position="375"/>
        <end position="418"/>
    </location>
</feature>
<proteinExistence type="predicted"/>
<dbReference type="PANTHER" id="PTHR44379">
    <property type="entry name" value="OXIDOREDUCTASE WITH IRON-SULFUR SUBUNIT"/>
    <property type="match status" value="1"/>
</dbReference>
<evidence type="ECO:0000256" key="5">
    <source>
        <dbReference type="ARBA" id="ARBA00023014"/>
    </source>
</evidence>
<feature type="compositionally biased region" description="Low complexity" evidence="6">
    <location>
        <begin position="441"/>
        <end position="468"/>
    </location>
</feature>
<dbReference type="InterPro" id="IPR012675">
    <property type="entry name" value="Beta-grasp_dom_sf"/>
</dbReference>
<dbReference type="PROSITE" id="PS00197">
    <property type="entry name" value="2FE2S_FER_1"/>
    <property type="match status" value="1"/>
</dbReference>
<keyword evidence="5" id="KW-0411">Iron-sulfur</keyword>
<evidence type="ECO:0000256" key="2">
    <source>
        <dbReference type="ARBA" id="ARBA00022723"/>
    </source>
</evidence>
<organism evidence="8 9">
    <name type="scientific">Streptomyces musisoli</name>
    <dbReference type="NCBI Taxonomy" id="2802280"/>
    <lineage>
        <taxon>Bacteria</taxon>
        <taxon>Bacillati</taxon>
        <taxon>Actinomycetota</taxon>
        <taxon>Actinomycetes</taxon>
        <taxon>Kitasatosporales</taxon>
        <taxon>Streptomycetaceae</taxon>
        <taxon>Streptomyces</taxon>
    </lineage>
</organism>
<dbReference type="SUPFAM" id="SSF54292">
    <property type="entry name" value="2Fe-2S ferredoxin-like"/>
    <property type="match status" value="1"/>
</dbReference>
<evidence type="ECO:0000256" key="3">
    <source>
        <dbReference type="ARBA" id="ARBA00023002"/>
    </source>
</evidence>
<feature type="compositionally biased region" description="Low complexity" evidence="6">
    <location>
        <begin position="216"/>
        <end position="233"/>
    </location>
</feature>
<evidence type="ECO:0000256" key="6">
    <source>
        <dbReference type="SAM" id="MobiDB-lite"/>
    </source>
</evidence>
<feature type="compositionally biased region" description="Basic and acidic residues" evidence="6">
    <location>
        <begin position="347"/>
        <end position="365"/>
    </location>
</feature>
<feature type="compositionally biased region" description="Basic and acidic residues" evidence="6">
    <location>
        <begin position="252"/>
        <end position="283"/>
    </location>
</feature>
<dbReference type="InterPro" id="IPR036884">
    <property type="entry name" value="2Fe-2S-bd_dom_sf"/>
</dbReference>
<feature type="compositionally biased region" description="Gly residues" evidence="6">
    <location>
        <begin position="771"/>
        <end position="781"/>
    </location>
</feature>
<protein>
    <recommendedName>
        <fullName evidence="7">2Fe-2S ferredoxin-type domain-containing protein</fullName>
    </recommendedName>
</protein>